<feature type="domain" description="Dermonecrotic toxin N-terminal" evidence="2">
    <location>
        <begin position="68"/>
        <end position="195"/>
    </location>
</feature>
<keyword evidence="5" id="KW-1185">Reference proteome</keyword>
<protein>
    <recommendedName>
        <fullName evidence="2">Dermonecrotic toxin N-terminal domain-containing protein</fullName>
    </recommendedName>
</protein>
<evidence type="ECO:0000313" key="5">
    <source>
        <dbReference type="Proteomes" id="UP000648816"/>
    </source>
</evidence>
<reference evidence="3" key="2">
    <citation type="submission" date="2020-07" db="EMBL/GenBank/DDBJ databases">
        <authorList>
            <person name="Lood C."/>
            <person name="Girard L."/>
        </authorList>
    </citation>
    <scope>NUCLEOTIDE SEQUENCE</scope>
    <source>
        <strain evidence="3">SWRI153</strain>
    </source>
</reference>
<dbReference type="Pfam" id="PF20178">
    <property type="entry name" value="ToxA_N"/>
    <property type="match status" value="3"/>
</dbReference>
<gene>
    <name evidence="4" type="ORF">HU727_006875</name>
    <name evidence="3" type="ORF">HU727_06405</name>
</gene>
<dbReference type="EMBL" id="JABWQP020000002">
    <property type="protein sequence ID" value="MBV4485307.1"/>
    <property type="molecule type" value="Genomic_DNA"/>
</dbReference>
<comment type="caution">
    <text evidence="3">The sequence shown here is derived from an EMBL/GenBank/DDBJ whole genome shotgun (WGS) entry which is preliminary data.</text>
</comment>
<sequence length="1743" mass="195403">MSDQLLRDIRYPAIIDIPLASPIPPLRDESLFLQASARWRESSQGLGELFAAAPIKSQTPDPSLQKSWDAYWQTRAPYTPVSRRERAGQLYRSHFEANAKVAFARRVLSAEQLKLLLSIMDSPEACPQPNDQPVQCEQPTLVLSDGGTIKLRAAWVISQGGTAPLTQMLYLPCRPFPIQVFNQRSDMEAWLSGQSLVPQGLPDDDIRFQYTCEAQPLTAGITDLLLHPPHAGAAFFASVPDVESAAPTATVGFDEPALFGSLYPDIPLDLRRTALNRQRDALATLLGDTVDSEALKSFKHSYKALEAAEQDADTAASALLYRARTLDMVTLNRQFTALHKAHKAGLHAEARLQLALEQLSDDDASLLKALLDTPDDPGPDRVAASLTLSMSEHNGHQTTVTTQALNGPFVMTQANALLDADSPHSLLLYWPGSGGGLQRFANRRELEQQVFLIHGTNSSQMLQLKRINGDPLRFALNTLTADFEEQAGGIRQRYTQTAAQRADELEILRKRALAALQVPVHAARSLAYTHHLEQNRSGALAAGLPDWLGKLSEAERVRLKGLLEAYIPAMRRSHGLLTLALIPRDDFTRQRLQARLRQDFSVKGHFQVQLDLPDSVILQKQVTDGASPGTPQKLVAVPSDTRSKMSLEELAQLNIDNTPSMQLEPLSLRLAFMRVEIITADEDERRTLAAGITHAYLKTLLPELDLPKVYEQQIRNTFMGSTNEARFVREHRRECLLEPWRLMLKLQGECARLQRHIRDDDLRLLDIAIDADSVDAWNIEGKRVVILPAFLRAGGKDTPNEGPVTLSGVTFINDQVSGTTLLYLPDRPDGQFLRRYDSLEAARKALFNLCLRSEMVGYLAGRALHGNVSAHESRINQATRKHYDAMIGVGVRWPVTTSFAAHLLNAHMGRLIEAHRGTSRSNDALYMERYALSGPRAFNYLKMALGLLPFIGTAFALYDAWTSANQAVAAFLRGDIGDGLAEIESVLLSLIDAAMDLLPGEAAASVLSRTARALTRARQLQRLGRTAAALQATSMRQARRTVERFAGYEYDQPISLVGLQPASHGVYRNIYRHADGDFIVRQGRIYQVEPSKDSRNWRLSGGRLKTYKQPIALDETGQWDTWFGVHGTIFEGGGLGGGAVLGHLANGLDPLWPQAIRQRLPRWWADQAYRRHNQLTNAADDLALRLNEQVSRSTLPIQNYGDSIAADRPALMAAAESACISDIEMASRHYRTLDELLPLTRGNKRRELSDMQSHDALLLTDRFKHRVYYANHRGQSIMDRIDALSARMDGLPPDSLSQRLNLLEQIRVARVALLQKLDDIEGLMRDLNLWHERISVRSHKTGVTPEVTQLNGRLSEANLTYLKTGHLLETVKRFDSVSDVSWFYLQARAQSLRAKVDRALFTQYSLPEVSATKPQRNRILQECIEHYTQFRRDMKVWTTSYPQHFHLDAVAPLIEGIEKMEKRARKSIDLPSPPAPVGRGNKKVFTTEDGQLLIGVERWKSTTQKREYVLTGQGGSEEVWEQGSNGKFRLLNPPEQASAPVQTNLPALVEDARKRLEYQQTYKTQIESYAGQDMLPVDLEHMMVSEANELTGRALRIERLEAQNPIIQQLRDKAGELKTAGREMRTRQSLASKNPTDGMLHDLKSQEVVEIRKPSPIKNLGKRRDGRIDYMQEYEIWDLTPTPAQILWYAHFHYSSAAPVFRQFEKAHLKLPEHRFLTHADDAQLPYADIGKKSVVLPFFDNL</sequence>
<accession>A0A923F2Y0</accession>
<dbReference type="InterPro" id="IPR046673">
    <property type="entry name" value="ToxA_N"/>
</dbReference>
<reference evidence="4" key="3">
    <citation type="submission" date="2021-06" db="EMBL/GenBank/DDBJ databases">
        <title>Updating the genus Pseudomonas: Description of 43 new species and partition of the Pseudomonas putida group.</title>
        <authorList>
            <person name="Girard L."/>
            <person name="Lood C."/>
            <person name="Vandamme P."/>
            <person name="Rokni-Zadeh H."/>
            <person name="Van Noort V."/>
            <person name="Hofte M."/>
            <person name="Lavigne R."/>
            <person name="De Mot R."/>
        </authorList>
    </citation>
    <scope>NUCLEOTIDE SEQUENCE</scope>
    <source>
        <strain evidence="4">SWRI153</strain>
    </source>
</reference>
<proteinExistence type="predicted"/>
<dbReference type="EMBL" id="JABWQP010000002">
    <property type="protein sequence ID" value="MBC3341262.1"/>
    <property type="molecule type" value="Genomic_DNA"/>
</dbReference>
<feature type="region of interest" description="Disordered" evidence="1">
    <location>
        <begin position="1619"/>
        <end position="1639"/>
    </location>
</feature>
<evidence type="ECO:0000313" key="4">
    <source>
        <dbReference type="EMBL" id="MBV4485307.1"/>
    </source>
</evidence>
<evidence type="ECO:0000256" key="1">
    <source>
        <dbReference type="SAM" id="MobiDB-lite"/>
    </source>
</evidence>
<dbReference type="Proteomes" id="UP000648816">
    <property type="component" value="Unassembled WGS sequence"/>
</dbReference>
<evidence type="ECO:0000313" key="3">
    <source>
        <dbReference type="EMBL" id="MBC3341262.1"/>
    </source>
</evidence>
<name>A0A923F2Y0_9PSED</name>
<feature type="domain" description="Dermonecrotic toxin N-terminal" evidence="2">
    <location>
        <begin position="336"/>
        <end position="451"/>
    </location>
</feature>
<reference evidence="3 5" key="1">
    <citation type="journal article" date="2020" name="Microorganisms">
        <title>Reliable Identification of Environmental Pseudomonas Isolates Using the rpoD Gene.</title>
        <authorList>
            <consortium name="The Broad Institute Genome Sequencing Platform"/>
            <person name="Girard L."/>
            <person name="Lood C."/>
            <person name="Rokni-Zadeh H."/>
            <person name="van Noort V."/>
            <person name="Lavigne R."/>
            <person name="De Mot R."/>
        </authorList>
    </citation>
    <scope>NUCLEOTIDE SEQUENCE</scope>
    <source>
        <strain evidence="3 5">SWRI153</strain>
    </source>
</reference>
<organism evidence="3">
    <name type="scientific">Pseudomonas khorasanensis</name>
    <dbReference type="NCBI Taxonomy" id="2745508"/>
    <lineage>
        <taxon>Bacteria</taxon>
        <taxon>Pseudomonadati</taxon>
        <taxon>Pseudomonadota</taxon>
        <taxon>Gammaproteobacteria</taxon>
        <taxon>Pseudomonadales</taxon>
        <taxon>Pseudomonadaceae</taxon>
        <taxon>Pseudomonas</taxon>
    </lineage>
</organism>
<feature type="domain" description="Dermonecrotic toxin N-terminal" evidence="2">
    <location>
        <begin position="585"/>
        <end position="855"/>
    </location>
</feature>
<evidence type="ECO:0000259" key="2">
    <source>
        <dbReference type="Pfam" id="PF20178"/>
    </source>
</evidence>